<comment type="caution">
    <text evidence="7">The sequence shown here is derived from an EMBL/GenBank/DDBJ whole genome shotgun (WGS) entry which is preliminary data.</text>
</comment>
<dbReference type="PROSITE" id="PS51379">
    <property type="entry name" value="4FE4S_FER_2"/>
    <property type="match status" value="2"/>
</dbReference>
<dbReference type="PANTHER" id="PTHR43673:SF10">
    <property type="entry name" value="NADH DEHYDROGENASE_NAD(P)H NITROREDUCTASE XCC3605-RELATED"/>
    <property type="match status" value="1"/>
</dbReference>
<comment type="similarity">
    <text evidence="1">Belongs to the nitroreductase family.</text>
</comment>
<keyword evidence="2" id="KW-0479">Metal-binding</keyword>
<evidence type="ECO:0000256" key="1">
    <source>
        <dbReference type="ARBA" id="ARBA00007118"/>
    </source>
</evidence>
<reference evidence="7 8" key="1">
    <citation type="submission" date="2016-07" db="EMBL/GenBank/DDBJ databases">
        <title>Characterization of isolates of Eisenbergiella tayi derived from blood cultures, using whole genome sequencing.</title>
        <authorList>
            <person name="Burdz T."/>
            <person name="Wiebe D."/>
            <person name="Huynh C."/>
            <person name="Bernard K."/>
        </authorList>
    </citation>
    <scope>NUCLEOTIDE SEQUENCE [LARGE SCALE GENOMIC DNA]</scope>
    <source>
        <strain evidence="7 8">NML 110608</strain>
    </source>
</reference>
<name>A0A1E3A353_9FIRM</name>
<dbReference type="InterPro" id="IPR017896">
    <property type="entry name" value="4Fe4S_Fe-S-bd"/>
</dbReference>
<dbReference type="EMBL" id="MCGH01000003">
    <property type="protein sequence ID" value="ODM03039.1"/>
    <property type="molecule type" value="Genomic_DNA"/>
</dbReference>
<evidence type="ECO:0000313" key="8">
    <source>
        <dbReference type="Proteomes" id="UP000094067"/>
    </source>
</evidence>
<evidence type="ECO:0000256" key="5">
    <source>
        <dbReference type="ARBA" id="ARBA00023014"/>
    </source>
</evidence>
<dbReference type="InterPro" id="IPR029479">
    <property type="entry name" value="Nitroreductase"/>
</dbReference>
<keyword evidence="3" id="KW-0560">Oxidoreductase</keyword>
<protein>
    <submittedName>
        <fullName evidence="7">Ferredoxin</fullName>
    </submittedName>
</protein>
<feature type="domain" description="4Fe-4S ferredoxin-type" evidence="6">
    <location>
        <begin position="35"/>
        <end position="63"/>
    </location>
</feature>
<dbReference type="GO" id="GO:0046872">
    <property type="term" value="F:metal ion binding"/>
    <property type="evidence" value="ECO:0007669"/>
    <property type="project" value="UniProtKB-KW"/>
</dbReference>
<keyword evidence="4" id="KW-0408">Iron</keyword>
<dbReference type="GO" id="GO:0016491">
    <property type="term" value="F:oxidoreductase activity"/>
    <property type="evidence" value="ECO:0007669"/>
    <property type="project" value="UniProtKB-KW"/>
</dbReference>
<dbReference type="InterPro" id="IPR000415">
    <property type="entry name" value="Nitroreductase-like"/>
</dbReference>
<dbReference type="Gene3D" id="3.40.109.10">
    <property type="entry name" value="NADH Oxidase"/>
    <property type="match status" value="1"/>
</dbReference>
<dbReference type="Gene3D" id="3.30.70.20">
    <property type="match status" value="1"/>
</dbReference>
<dbReference type="SUPFAM" id="SSF55469">
    <property type="entry name" value="FMN-dependent nitroreductase-like"/>
    <property type="match status" value="1"/>
</dbReference>
<dbReference type="Pfam" id="PF13187">
    <property type="entry name" value="Fer4_9"/>
    <property type="match status" value="1"/>
</dbReference>
<proteinExistence type="inferred from homology"/>
<evidence type="ECO:0000256" key="4">
    <source>
        <dbReference type="ARBA" id="ARBA00023004"/>
    </source>
</evidence>
<sequence length="258" mass="28585">MMVRHVINIDKEKCIGCGMCEKDCIAHNIVVENHKAGVLSNDCIMCGHCAAVCPKEAVAISGYDTQPIPVKGKVRLKPEEVLDVIRFRRTIRQFQDKKVPKEVVEQILEAGRLTHTAKNAQDVSFVVLDRKKDELEQAAVRTFRKIKFFADLFSPMARRVKINDHFFFFRAPVVIVILSETKLNGALAAQNMEFAAEANGLGVLFSGFFTMAANASPTIKKALGIAKGKKAVTTLVLGYPAVTYQRSAPREKSAVTYL</sequence>
<accession>A0A1E3A353</accession>
<evidence type="ECO:0000259" key="6">
    <source>
        <dbReference type="PROSITE" id="PS51379"/>
    </source>
</evidence>
<dbReference type="AlphaFoldDB" id="A0A1E3A353"/>
<dbReference type="SUPFAM" id="SSF54862">
    <property type="entry name" value="4Fe-4S ferredoxins"/>
    <property type="match status" value="1"/>
</dbReference>
<dbReference type="GO" id="GO:0051536">
    <property type="term" value="F:iron-sulfur cluster binding"/>
    <property type="evidence" value="ECO:0007669"/>
    <property type="project" value="UniProtKB-KW"/>
</dbReference>
<feature type="domain" description="4Fe-4S ferredoxin-type" evidence="6">
    <location>
        <begin position="5"/>
        <end position="34"/>
    </location>
</feature>
<evidence type="ECO:0000256" key="3">
    <source>
        <dbReference type="ARBA" id="ARBA00023002"/>
    </source>
</evidence>
<evidence type="ECO:0000256" key="2">
    <source>
        <dbReference type="ARBA" id="ARBA00022723"/>
    </source>
</evidence>
<dbReference type="InterPro" id="IPR017900">
    <property type="entry name" value="4Fe4S_Fe_S_CS"/>
</dbReference>
<dbReference type="PROSITE" id="PS00198">
    <property type="entry name" value="4FE4S_FER_1"/>
    <property type="match status" value="1"/>
</dbReference>
<evidence type="ECO:0000313" key="7">
    <source>
        <dbReference type="EMBL" id="ODM03039.1"/>
    </source>
</evidence>
<gene>
    <name evidence="7" type="ORF">BEI61_03833</name>
</gene>
<keyword evidence="5" id="KW-0411">Iron-sulfur</keyword>
<dbReference type="PANTHER" id="PTHR43673">
    <property type="entry name" value="NAD(P)H NITROREDUCTASE YDGI-RELATED"/>
    <property type="match status" value="1"/>
</dbReference>
<dbReference type="Pfam" id="PF00881">
    <property type="entry name" value="Nitroreductase"/>
    <property type="match status" value="1"/>
</dbReference>
<dbReference type="Proteomes" id="UP000094067">
    <property type="component" value="Unassembled WGS sequence"/>
</dbReference>
<dbReference type="PATRIC" id="fig|1432052.4.peg.4251"/>
<organism evidence="7 8">
    <name type="scientific">Eisenbergiella tayi</name>
    <dbReference type="NCBI Taxonomy" id="1432052"/>
    <lineage>
        <taxon>Bacteria</taxon>
        <taxon>Bacillati</taxon>
        <taxon>Bacillota</taxon>
        <taxon>Clostridia</taxon>
        <taxon>Lachnospirales</taxon>
        <taxon>Lachnospiraceae</taxon>
        <taxon>Eisenbergiella</taxon>
    </lineage>
</organism>